<dbReference type="CDD" id="cd04511">
    <property type="entry name" value="NUDIX_Hydrolase"/>
    <property type="match status" value="1"/>
</dbReference>
<dbReference type="Pfam" id="PF00293">
    <property type="entry name" value="NUDIX"/>
    <property type="match status" value="1"/>
</dbReference>
<proteinExistence type="predicted"/>
<reference evidence="4 5" key="1">
    <citation type="submission" date="2019-06" db="EMBL/GenBank/DDBJ databases">
        <title>Whole genome shotgun sequence of Zoogloea ramigera NBRC 15342.</title>
        <authorList>
            <person name="Hosoyama A."/>
            <person name="Uohara A."/>
            <person name="Ohji S."/>
            <person name="Ichikawa N."/>
        </authorList>
    </citation>
    <scope>NUCLEOTIDE SEQUENCE [LARGE SCALE GENOMIC DNA]</scope>
    <source>
        <strain evidence="4 5">NBRC 15342</strain>
    </source>
</reference>
<organism evidence="4 5">
    <name type="scientific">Zoogloea ramigera</name>
    <dbReference type="NCBI Taxonomy" id="350"/>
    <lineage>
        <taxon>Bacteria</taxon>
        <taxon>Pseudomonadati</taxon>
        <taxon>Pseudomonadota</taxon>
        <taxon>Betaproteobacteria</taxon>
        <taxon>Rhodocyclales</taxon>
        <taxon>Zoogloeaceae</taxon>
        <taxon>Zoogloea</taxon>
    </lineage>
</organism>
<evidence type="ECO:0000313" key="5">
    <source>
        <dbReference type="Proteomes" id="UP000318422"/>
    </source>
</evidence>
<dbReference type="Gene3D" id="2.20.70.10">
    <property type="match status" value="1"/>
</dbReference>
<dbReference type="PROSITE" id="PS51462">
    <property type="entry name" value="NUDIX"/>
    <property type="match status" value="1"/>
</dbReference>
<feature type="domain" description="Nudix hydrolase" evidence="3">
    <location>
        <begin position="36"/>
        <end position="159"/>
    </location>
</feature>
<keyword evidence="2" id="KW-0378">Hydrolase</keyword>
<comment type="caution">
    <text evidence="4">The sequence shown here is derived from an EMBL/GenBank/DDBJ whole genome shotgun (WGS) entry which is preliminary data.</text>
</comment>
<evidence type="ECO:0000256" key="2">
    <source>
        <dbReference type="ARBA" id="ARBA00022801"/>
    </source>
</evidence>
<protein>
    <submittedName>
        <fullName evidence="4">ADP-ribose pyrophosphatase</fullName>
    </submittedName>
</protein>
<dbReference type="RefSeq" id="WP_141355118.1">
    <property type="nucleotide sequence ID" value="NZ_BJNV01000134.1"/>
</dbReference>
<dbReference type="SUPFAM" id="SSF55811">
    <property type="entry name" value="Nudix"/>
    <property type="match status" value="1"/>
</dbReference>
<dbReference type="PROSITE" id="PS00893">
    <property type="entry name" value="NUDIX_BOX"/>
    <property type="match status" value="1"/>
</dbReference>
<dbReference type="AlphaFoldDB" id="A0A4Y4D2J9"/>
<name>A0A4Y4D2J9_ZOORA</name>
<evidence type="ECO:0000259" key="3">
    <source>
        <dbReference type="PROSITE" id="PS51462"/>
    </source>
</evidence>
<sequence length="183" mass="20765">MNYCSHCGAPVSLKTPPGDNFPRHVCDRCGTIHYQNPKVVVGALATWGDKILMCKRAIEPRYGCWTLPAGFMENNETCGEAAVRETLEEAGARIALEPMFTFVDLPHISQIHIIYRARLLDLDFQPGEESLEAILMSEEEIPWSEIAFRSVSYTLKAFFEDRRRGLFDLHTTSLSIPVPENYR</sequence>
<dbReference type="InterPro" id="IPR015797">
    <property type="entry name" value="NUDIX_hydrolase-like_dom_sf"/>
</dbReference>
<evidence type="ECO:0000256" key="1">
    <source>
        <dbReference type="ARBA" id="ARBA00001946"/>
    </source>
</evidence>
<dbReference type="Proteomes" id="UP000318422">
    <property type="component" value="Unassembled WGS sequence"/>
</dbReference>
<keyword evidence="5" id="KW-1185">Reference proteome</keyword>
<dbReference type="EMBL" id="BJNV01000134">
    <property type="protein sequence ID" value="GEC97803.1"/>
    <property type="molecule type" value="Genomic_DNA"/>
</dbReference>
<dbReference type="GO" id="GO:0016787">
    <property type="term" value="F:hydrolase activity"/>
    <property type="evidence" value="ECO:0007669"/>
    <property type="project" value="UniProtKB-KW"/>
</dbReference>
<dbReference type="InterPro" id="IPR000086">
    <property type="entry name" value="NUDIX_hydrolase_dom"/>
</dbReference>
<gene>
    <name evidence="4" type="ORF">ZRA01_38760</name>
</gene>
<evidence type="ECO:0000313" key="4">
    <source>
        <dbReference type="EMBL" id="GEC97803.1"/>
    </source>
</evidence>
<dbReference type="Pfam" id="PF14803">
    <property type="entry name" value="Zn_ribbon_Nudix"/>
    <property type="match status" value="1"/>
</dbReference>
<dbReference type="Gene3D" id="3.90.79.10">
    <property type="entry name" value="Nucleoside Triphosphate Pyrophosphohydrolase"/>
    <property type="match status" value="1"/>
</dbReference>
<dbReference type="OrthoDB" id="5417595at2"/>
<accession>A0A4Y4D2J9</accession>
<dbReference type="PANTHER" id="PTHR43222">
    <property type="entry name" value="NUDIX HYDROLASE 23"/>
    <property type="match status" value="1"/>
</dbReference>
<dbReference type="PANTHER" id="PTHR43222:SF2">
    <property type="entry name" value="NUDIX HYDROLASE 23, CHLOROPLASTIC"/>
    <property type="match status" value="1"/>
</dbReference>
<dbReference type="InterPro" id="IPR029401">
    <property type="entry name" value="Nudix_N"/>
</dbReference>
<comment type="cofactor">
    <cofactor evidence="1">
        <name>Mg(2+)</name>
        <dbReference type="ChEBI" id="CHEBI:18420"/>
    </cofactor>
</comment>
<dbReference type="InterPro" id="IPR020084">
    <property type="entry name" value="NUDIX_hydrolase_CS"/>
</dbReference>